<accession>A0AAD9FIB3</accession>
<dbReference type="PANTHER" id="PTHR11505">
    <property type="entry name" value="L1 TRANSPOSABLE ELEMENT-RELATED"/>
    <property type="match status" value="1"/>
</dbReference>
<dbReference type="EMBL" id="JASDAP010000004">
    <property type="protein sequence ID" value="KAK1903772.1"/>
    <property type="molecule type" value="Genomic_DNA"/>
</dbReference>
<protein>
    <submittedName>
        <fullName evidence="2">LINE-1 retrotransposable element ORF1 protein</fullName>
    </submittedName>
</protein>
<proteinExistence type="predicted"/>
<sequence length="178" mass="20423">MGKLLTALQADMTEIKEANAGLRTDVDGILLRLDEAENRISQLEDEGYQLRNTADKTAKKCDELHHAVEDAANRDRRQNLRLVSLREKLENGRPTECARKIISEALGVELDGTQLQRVHRAPIPMPIEDRPPRPIIMRFLSFLEQERVLAAAKETFRKKEDIIWGGCKLSFFQKEKVY</sequence>
<keyword evidence="3" id="KW-1185">Reference proteome</keyword>
<name>A0AAD9FIB3_DISEL</name>
<organism evidence="2 3">
    <name type="scientific">Dissostichus eleginoides</name>
    <name type="common">Patagonian toothfish</name>
    <name type="synonym">Dissostichus amissus</name>
    <dbReference type="NCBI Taxonomy" id="100907"/>
    <lineage>
        <taxon>Eukaryota</taxon>
        <taxon>Metazoa</taxon>
        <taxon>Chordata</taxon>
        <taxon>Craniata</taxon>
        <taxon>Vertebrata</taxon>
        <taxon>Euteleostomi</taxon>
        <taxon>Actinopterygii</taxon>
        <taxon>Neopterygii</taxon>
        <taxon>Teleostei</taxon>
        <taxon>Neoteleostei</taxon>
        <taxon>Acanthomorphata</taxon>
        <taxon>Eupercaria</taxon>
        <taxon>Perciformes</taxon>
        <taxon>Notothenioidei</taxon>
        <taxon>Nototheniidae</taxon>
        <taxon>Dissostichus</taxon>
    </lineage>
</organism>
<evidence type="ECO:0000313" key="2">
    <source>
        <dbReference type="EMBL" id="KAK1903772.1"/>
    </source>
</evidence>
<evidence type="ECO:0000313" key="3">
    <source>
        <dbReference type="Proteomes" id="UP001228049"/>
    </source>
</evidence>
<gene>
    <name evidence="2" type="ORF">KUDE01_010959</name>
</gene>
<evidence type="ECO:0000256" key="1">
    <source>
        <dbReference type="SAM" id="Coils"/>
    </source>
</evidence>
<keyword evidence="1" id="KW-0175">Coiled coil</keyword>
<comment type="caution">
    <text evidence="2">The sequence shown here is derived from an EMBL/GenBank/DDBJ whole genome shotgun (WGS) entry which is preliminary data.</text>
</comment>
<reference evidence="2" key="1">
    <citation type="submission" date="2023-04" db="EMBL/GenBank/DDBJ databases">
        <title>Chromosome-level genome of Chaenocephalus aceratus.</title>
        <authorList>
            <person name="Park H."/>
        </authorList>
    </citation>
    <scope>NUCLEOTIDE SEQUENCE</scope>
    <source>
        <strain evidence="2">DE</strain>
        <tissue evidence="2">Muscle</tissue>
    </source>
</reference>
<feature type="coiled-coil region" evidence="1">
    <location>
        <begin position="26"/>
        <end position="53"/>
    </location>
</feature>
<dbReference type="Proteomes" id="UP001228049">
    <property type="component" value="Unassembled WGS sequence"/>
</dbReference>
<dbReference type="Gene3D" id="3.30.70.1820">
    <property type="entry name" value="L1 transposable element, RRM domain"/>
    <property type="match status" value="1"/>
</dbReference>
<dbReference type="AlphaFoldDB" id="A0AAD9FIB3"/>
<dbReference type="InterPro" id="IPR004244">
    <property type="entry name" value="Transposase_22"/>
</dbReference>